<evidence type="ECO:0000313" key="2">
    <source>
        <dbReference type="Proteomes" id="UP001300348"/>
    </source>
</evidence>
<name>A0ABY9XGF5_9GAMM</name>
<dbReference type="Proteomes" id="UP001300348">
    <property type="component" value="Chromosome"/>
</dbReference>
<dbReference type="EMBL" id="CP133647">
    <property type="protein sequence ID" value="WNH01694.1"/>
    <property type="molecule type" value="Genomic_DNA"/>
</dbReference>
<evidence type="ECO:0000313" key="1">
    <source>
        <dbReference type="EMBL" id="WNH01694.1"/>
    </source>
</evidence>
<accession>A0ABY9XGF5</accession>
<organism evidence="1 2">
    <name type="scientific">Xenorhabdus griffiniae</name>
    <dbReference type="NCBI Taxonomy" id="351672"/>
    <lineage>
        <taxon>Bacteria</taxon>
        <taxon>Pseudomonadati</taxon>
        <taxon>Pseudomonadota</taxon>
        <taxon>Gammaproteobacteria</taxon>
        <taxon>Enterobacterales</taxon>
        <taxon>Morganellaceae</taxon>
        <taxon>Xenorhabdus</taxon>
    </lineage>
</organism>
<keyword evidence="2" id="KW-1185">Reference proteome</keyword>
<dbReference type="RefSeq" id="WP_189759759.1">
    <property type="nucleotide sequence ID" value="NZ_CAWPOQ010000304.1"/>
</dbReference>
<sequence>MNQIIENGKIDFISERYQFGEHCSKLLSGELDVFVSTHPPIEDGLERISFKKYDHETNFFISSKKIFDKNNSLSNIIRNEKMIIHSESKNIPLFFDLLEYRKKHKINTQILIIPEINNIIDFICSDVGYSIINSSKLNFRCLKNTDVKLIPNNIFQSKSSSYLYYLKRRELEFCNLMI</sequence>
<protein>
    <recommendedName>
        <fullName evidence="3">LysR substrate-binding domain-containing protein</fullName>
    </recommendedName>
</protein>
<proteinExistence type="predicted"/>
<evidence type="ECO:0008006" key="3">
    <source>
        <dbReference type="Google" id="ProtNLM"/>
    </source>
</evidence>
<dbReference type="GeneID" id="88857526"/>
<gene>
    <name evidence="1" type="ORF">QL112_018180</name>
</gene>
<reference evidence="1 2" key="1">
    <citation type="journal article" date="2023" name="Access Microbiol">
        <title>The genome of a steinernematid-associated Pseudomonas piscis bacterium encodes the biosynthesis of insect toxins.</title>
        <authorList>
            <person name="Awori R.M."/>
            <person name="Hendre P."/>
            <person name="Amugune N.O."/>
        </authorList>
    </citation>
    <scope>NUCLEOTIDE SEQUENCE [LARGE SCALE GENOMIC DNA]</scope>
    <source>
        <strain evidence="1 2">97</strain>
    </source>
</reference>